<sequence length="452" mass="50600">MHSSTQENVVLVVEPISCLHDEPVTIRVSGLQPKKYITLMTTMKDIRGVHFMSYAHFIANDEGKVDVSRMESQGGHYKEHFPMGLIGGLKPAPSEFKYTRFFKRDVETPNEVKVSVHEGHLSEEDLCPPDPAPHLAWVTHLRHYMAPGVKRIPVRYGKVRGTLFLPQGPGPFPGVVDMFGTAGGLLEYRSAQLASRGFASLALAFFGYDDLPKSLEEFNITYFEEAVEFLLKHEKVLRYGVGVIGTSKGGDLALSMAAFISSVRACVAINGCSGPIGVPMRVRDKLYHNIPNWDASMIRLTDDGVVISQNTSIHPNSFKEMALPIEKSNAAYLFIASGNDQDMKSEMYAHDAYKRLSENYYTRHYEISSHPGAGHILEPPYSPHSWASFQHAQMLVMCWGGTCKYHTLGQQNAWVTTIQFLWHHLVKECDPDSQTEPVLPTYSNDKHLQSNL</sequence>
<reference evidence="5" key="1">
    <citation type="submission" date="2023-10" db="EMBL/GenBank/DDBJ databases">
        <title>Genome assemblies of two species of porcelain crab, Petrolisthes cinctipes and Petrolisthes manimaculis (Anomura: Porcellanidae).</title>
        <authorList>
            <person name="Angst P."/>
        </authorList>
    </citation>
    <scope>NUCLEOTIDE SEQUENCE</scope>
    <source>
        <strain evidence="5">PB745_01</strain>
        <tissue evidence="5">Gill</tissue>
    </source>
</reference>
<evidence type="ECO:0000259" key="4">
    <source>
        <dbReference type="Pfam" id="PF08840"/>
    </source>
</evidence>
<dbReference type="Gene3D" id="3.40.50.1820">
    <property type="entry name" value="alpha/beta hydrolase"/>
    <property type="match status" value="1"/>
</dbReference>
<dbReference type="Gene3D" id="2.60.40.2240">
    <property type="entry name" value="Acyl-CoA thioester hydrolase/BAAT N-terminal domain"/>
    <property type="match status" value="1"/>
</dbReference>
<dbReference type="AlphaFoldDB" id="A0AAE1G5B7"/>
<dbReference type="GO" id="GO:0047617">
    <property type="term" value="F:fatty acyl-CoA hydrolase activity"/>
    <property type="evidence" value="ECO:0007669"/>
    <property type="project" value="TreeGrafter"/>
</dbReference>
<evidence type="ECO:0000313" key="5">
    <source>
        <dbReference type="EMBL" id="KAK3886768.1"/>
    </source>
</evidence>
<dbReference type="EMBL" id="JAWQEG010000671">
    <property type="protein sequence ID" value="KAK3886768.1"/>
    <property type="molecule type" value="Genomic_DNA"/>
</dbReference>
<evidence type="ECO:0000256" key="1">
    <source>
        <dbReference type="ARBA" id="ARBA00006538"/>
    </source>
</evidence>
<feature type="active site" description="Charge relay system" evidence="2">
    <location>
        <position position="375"/>
    </location>
</feature>
<dbReference type="PIRSF" id="PIRSF016521">
    <property type="entry name" value="Acyl-CoA_hydro"/>
    <property type="match status" value="1"/>
</dbReference>
<dbReference type="InterPro" id="IPR042490">
    <property type="entry name" value="Thio_Ohase/BAAT_N"/>
</dbReference>
<dbReference type="InterPro" id="IPR006862">
    <property type="entry name" value="Thio_Ohase/aa_AcTrfase"/>
</dbReference>
<dbReference type="PANTHER" id="PTHR10824">
    <property type="entry name" value="ACYL-COENZYME A THIOESTERASE-RELATED"/>
    <property type="match status" value="1"/>
</dbReference>
<dbReference type="PANTHER" id="PTHR10824:SF4">
    <property type="entry name" value="ACYL-COENZYME A THIOESTERASE 1-LIKE"/>
    <property type="match status" value="1"/>
</dbReference>
<dbReference type="Proteomes" id="UP001286313">
    <property type="component" value="Unassembled WGS sequence"/>
</dbReference>
<comment type="similarity">
    <text evidence="1">Belongs to the C/M/P thioester hydrolase family.</text>
</comment>
<dbReference type="SUPFAM" id="SSF53474">
    <property type="entry name" value="alpha/beta-Hydrolases"/>
    <property type="match status" value="1"/>
</dbReference>
<dbReference type="GO" id="GO:0006637">
    <property type="term" value="P:acyl-CoA metabolic process"/>
    <property type="evidence" value="ECO:0007669"/>
    <property type="project" value="InterPro"/>
</dbReference>
<evidence type="ECO:0000313" key="6">
    <source>
        <dbReference type="Proteomes" id="UP001286313"/>
    </source>
</evidence>
<dbReference type="GO" id="GO:0006631">
    <property type="term" value="P:fatty acid metabolic process"/>
    <property type="evidence" value="ECO:0007669"/>
    <property type="project" value="TreeGrafter"/>
</dbReference>
<dbReference type="InterPro" id="IPR016662">
    <property type="entry name" value="Acyl-CoA_thioEstase_long-chain"/>
</dbReference>
<feature type="domain" description="Acyl-CoA thioester hydrolase/bile acid-CoA amino acid N-acetyltransferase" evidence="3">
    <location>
        <begin position="21"/>
        <end position="155"/>
    </location>
</feature>
<comment type="caution">
    <text evidence="5">The sequence shown here is derived from an EMBL/GenBank/DDBJ whole genome shotgun (WGS) entry which is preliminary data.</text>
</comment>
<dbReference type="FunFam" id="3.40.50.1820:FF:000024">
    <property type="entry name" value="acyl-coenzyme A thioesterase 4"/>
    <property type="match status" value="1"/>
</dbReference>
<feature type="active site" description="Charge relay system" evidence="2">
    <location>
        <position position="340"/>
    </location>
</feature>
<evidence type="ECO:0000256" key="2">
    <source>
        <dbReference type="PIRSR" id="PIRSR016521-1"/>
    </source>
</evidence>
<name>A0AAE1G5B7_PETCI</name>
<proteinExistence type="inferred from homology"/>
<accession>A0AAE1G5B7</accession>
<dbReference type="Pfam" id="PF04775">
    <property type="entry name" value="Bile_Hydr_Trans"/>
    <property type="match status" value="1"/>
</dbReference>
<keyword evidence="6" id="KW-1185">Reference proteome</keyword>
<gene>
    <name evidence="5" type="ORF">Pcinc_009088</name>
</gene>
<organism evidence="5 6">
    <name type="scientific">Petrolisthes cinctipes</name>
    <name type="common">Flat porcelain crab</name>
    <dbReference type="NCBI Taxonomy" id="88211"/>
    <lineage>
        <taxon>Eukaryota</taxon>
        <taxon>Metazoa</taxon>
        <taxon>Ecdysozoa</taxon>
        <taxon>Arthropoda</taxon>
        <taxon>Crustacea</taxon>
        <taxon>Multicrustacea</taxon>
        <taxon>Malacostraca</taxon>
        <taxon>Eumalacostraca</taxon>
        <taxon>Eucarida</taxon>
        <taxon>Decapoda</taxon>
        <taxon>Pleocyemata</taxon>
        <taxon>Anomura</taxon>
        <taxon>Galatheoidea</taxon>
        <taxon>Porcellanidae</taxon>
        <taxon>Petrolisthes</taxon>
    </lineage>
</organism>
<protein>
    <submittedName>
        <fullName evidence="5">Uncharacterized protein</fullName>
    </submittedName>
</protein>
<dbReference type="InterPro" id="IPR029058">
    <property type="entry name" value="AB_hydrolase_fold"/>
</dbReference>
<feature type="domain" description="BAAT/Acyl-CoA thioester hydrolase C-terminal" evidence="4">
    <location>
        <begin position="219"/>
        <end position="426"/>
    </location>
</feature>
<feature type="active site" description="Charge relay system" evidence="2">
    <location>
        <position position="247"/>
    </location>
</feature>
<evidence type="ECO:0000259" key="3">
    <source>
        <dbReference type="Pfam" id="PF04775"/>
    </source>
</evidence>
<dbReference type="Pfam" id="PF08840">
    <property type="entry name" value="BAAT_C"/>
    <property type="match status" value="1"/>
</dbReference>
<dbReference type="InterPro" id="IPR014940">
    <property type="entry name" value="BAAT_C"/>
</dbReference>